<evidence type="ECO:0000256" key="1">
    <source>
        <dbReference type="ARBA" id="ARBA00004141"/>
    </source>
</evidence>
<evidence type="ECO:0000256" key="4">
    <source>
        <dbReference type="ARBA" id="ARBA00023136"/>
    </source>
</evidence>
<comment type="caution">
    <text evidence="8">The sequence shown here is derived from an EMBL/GenBank/DDBJ whole genome shotgun (WGS) entry which is preliminary data.</text>
</comment>
<comment type="subcellular location">
    <subcellularLocation>
        <location evidence="1">Membrane</location>
        <topology evidence="1">Multi-pass membrane protein</topology>
    </subcellularLocation>
</comment>
<dbReference type="InterPro" id="IPR010432">
    <property type="entry name" value="RDD"/>
</dbReference>
<dbReference type="Pfam" id="PF06271">
    <property type="entry name" value="RDD"/>
    <property type="match status" value="1"/>
</dbReference>
<feature type="transmembrane region" description="Helical" evidence="6">
    <location>
        <begin position="40"/>
        <end position="60"/>
    </location>
</feature>
<accession>A0A5C5UUJ9</accession>
<evidence type="ECO:0000256" key="6">
    <source>
        <dbReference type="SAM" id="Phobius"/>
    </source>
</evidence>
<keyword evidence="2 6" id="KW-0812">Transmembrane</keyword>
<evidence type="ECO:0000313" key="8">
    <source>
        <dbReference type="EMBL" id="TWT30051.1"/>
    </source>
</evidence>
<dbReference type="GO" id="GO:0016020">
    <property type="term" value="C:membrane"/>
    <property type="evidence" value="ECO:0007669"/>
    <property type="project" value="UniProtKB-SubCell"/>
</dbReference>
<feature type="region of interest" description="Disordered" evidence="5">
    <location>
        <begin position="282"/>
        <end position="310"/>
    </location>
</feature>
<feature type="transmembrane region" description="Helical" evidence="6">
    <location>
        <begin position="146"/>
        <end position="165"/>
    </location>
</feature>
<dbReference type="RefSeq" id="WP_146436302.1">
    <property type="nucleotide sequence ID" value="NZ_SJPF01000006.1"/>
</dbReference>
<name>A0A5C5UUJ9_9BACT</name>
<proteinExistence type="predicted"/>
<sequence length="310" mass="34453">MASTIDPIDSRLKIVTPENIAFYYQAAGPFRRLTAFLIDFAIRVAVYVLILIAVACSGLMDAVGPLAELGTAIRFLSFFVLDWFYGALFETYWNGQTPGKRALSIRSVTVDGEPINALQAFGRNLFRYADMMPLAPLPFEWLREGVGFAGPILPTFLIGLIVPAFNKRFQRLGDLLVSTMVVIEDRSWLMKIAKIEDDRARQLADYIPPNFVAGPSLCKAVATYVERRRFFTTARRREIARHLAEPMLRQFNLPADTSYDLMLCALYYRTFLSDRSADGTASESSVYAGGPPSATSSGAPSSARSLMVNQ</sequence>
<gene>
    <name evidence="8" type="ORF">Enr8_47080</name>
</gene>
<evidence type="ECO:0000313" key="9">
    <source>
        <dbReference type="Proteomes" id="UP000318878"/>
    </source>
</evidence>
<dbReference type="EMBL" id="SJPF01000006">
    <property type="protein sequence ID" value="TWT30051.1"/>
    <property type="molecule type" value="Genomic_DNA"/>
</dbReference>
<dbReference type="PANTHER" id="PTHR38480:SF1">
    <property type="entry name" value="SLR0254 PROTEIN"/>
    <property type="match status" value="1"/>
</dbReference>
<keyword evidence="4 6" id="KW-0472">Membrane</keyword>
<feature type="transmembrane region" description="Helical" evidence="6">
    <location>
        <begin position="72"/>
        <end position="93"/>
    </location>
</feature>
<evidence type="ECO:0000259" key="7">
    <source>
        <dbReference type="Pfam" id="PF06271"/>
    </source>
</evidence>
<evidence type="ECO:0000256" key="5">
    <source>
        <dbReference type="SAM" id="MobiDB-lite"/>
    </source>
</evidence>
<dbReference type="PANTHER" id="PTHR38480">
    <property type="entry name" value="SLR0254 PROTEIN"/>
    <property type="match status" value="1"/>
</dbReference>
<dbReference type="OrthoDB" id="9787732at2"/>
<feature type="compositionally biased region" description="Low complexity" evidence="5">
    <location>
        <begin position="288"/>
        <end position="310"/>
    </location>
</feature>
<feature type="domain" description="RDD" evidence="7">
    <location>
        <begin position="27"/>
        <end position="176"/>
    </location>
</feature>
<dbReference type="AlphaFoldDB" id="A0A5C5UUJ9"/>
<keyword evidence="9" id="KW-1185">Reference proteome</keyword>
<protein>
    <submittedName>
        <fullName evidence="8">RDD family protein</fullName>
    </submittedName>
</protein>
<dbReference type="Proteomes" id="UP000318878">
    <property type="component" value="Unassembled WGS sequence"/>
</dbReference>
<evidence type="ECO:0000256" key="2">
    <source>
        <dbReference type="ARBA" id="ARBA00022692"/>
    </source>
</evidence>
<organism evidence="8 9">
    <name type="scientific">Blastopirellula retiformator</name>
    <dbReference type="NCBI Taxonomy" id="2527970"/>
    <lineage>
        <taxon>Bacteria</taxon>
        <taxon>Pseudomonadati</taxon>
        <taxon>Planctomycetota</taxon>
        <taxon>Planctomycetia</taxon>
        <taxon>Pirellulales</taxon>
        <taxon>Pirellulaceae</taxon>
        <taxon>Blastopirellula</taxon>
    </lineage>
</organism>
<keyword evidence="3 6" id="KW-1133">Transmembrane helix</keyword>
<evidence type="ECO:0000256" key="3">
    <source>
        <dbReference type="ARBA" id="ARBA00022989"/>
    </source>
</evidence>
<reference evidence="8 9" key="1">
    <citation type="submission" date="2019-02" db="EMBL/GenBank/DDBJ databases">
        <title>Deep-cultivation of Planctomycetes and their phenomic and genomic characterization uncovers novel biology.</title>
        <authorList>
            <person name="Wiegand S."/>
            <person name="Jogler M."/>
            <person name="Boedeker C."/>
            <person name="Pinto D."/>
            <person name="Vollmers J."/>
            <person name="Rivas-Marin E."/>
            <person name="Kohn T."/>
            <person name="Peeters S.H."/>
            <person name="Heuer A."/>
            <person name="Rast P."/>
            <person name="Oberbeckmann S."/>
            <person name="Bunk B."/>
            <person name="Jeske O."/>
            <person name="Meyerdierks A."/>
            <person name="Storesund J.E."/>
            <person name="Kallscheuer N."/>
            <person name="Luecker S."/>
            <person name="Lage O.M."/>
            <person name="Pohl T."/>
            <person name="Merkel B.J."/>
            <person name="Hornburger P."/>
            <person name="Mueller R.-W."/>
            <person name="Bruemmer F."/>
            <person name="Labrenz M."/>
            <person name="Spormann A.M."/>
            <person name="Op Den Camp H."/>
            <person name="Overmann J."/>
            <person name="Amann R."/>
            <person name="Jetten M.S.M."/>
            <person name="Mascher T."/>
            <person name="Medema M.H."/>
            <person name="Devos D.P."/>
            <person name="Kaster A.-K."/>
            <person name="Ovreas L."/>
            <person name="Rohde M."/>
            <person name="Galperin M.Y."/>
            <person name="Jogler C."/>
        </authorList>
    </citation>
    <scope>NUCLEOTIDE SEQUENCE [LARGE SCALE GENOMIC DNA]</scope>
    <source>
        <strain evidence="8 9">Enr8</strain>
    </source>
</reference>